<proteinExistence type="predicted"/>
<comment type="caution">
    <text evidence="1">The sequence shown here is derived from an EMBL/GenBank/DDBJ whole genome shotgun (WGS) entry which is preliminary data.</text>
</comment>
<accession>A0A8X7MLB5</accession>
<dbReference type="AlphaFoldDB" id="A0A8X7MLB5"/>
<organism evidence="1 2">
    <name type="scientific">Tilletia controversa</name>
    <name type="common">dwarf bunt fungus</name>
    <dbReference type="NCBI Taxonomy" id="13291"/>
    <lineage>
        <taxon>Eukaryota</taxon>
        <taxon>Fungi</taxon>
        <taxon>Dikarya</taxon>
        <taxon>Basidiomycota</taxon>
        <taxon>Ustilaginomycotina</taxon>
        <taxon>Exobasidiomycetes</taxon>
        <taxon>Tilletiales</taxon>
        <taxon>Tilletiaceae</taxon>
        <taxon>Tilletia</taxon>
    </lineage>
</organism>
<evidence type="ECO:0000313" key="1">
    <source>
        <dbReference type="EMBL" id="KAE8240095.1"/>
    </source>
</evidence>
<dbReference type="Proteomes" id="UP000077684">
    <property type="component" value="Unassembled WGS sequence"/>
</dbReference>
<reference evidence="1" key="1">
    <citation type="submission" date="2016-04" db="EMBL/GenBank/DDBJ databases">
        <authorList>
            <person name="Nguyen H.D."/>
            <person name="Samba Siva P."/>
            <person name="Cullis J."/>
            <person name="Levesque C.A."/>
            <person name="Hambleton S."/>
        </authorList>
    </citation>
    <scope>NUCLEOTIDE SEQUENCE</scope>
    <source>
        <strain evidence="1">DAOMC 236426</strain>
    </source>
</reference>
<sequence length="250" mass="27486">MEKEFYQNSQLAQAPFPSKPNTTRWNLHFSMIRMALAIREAIDAHYRAFIGSVGSRRLKFGENLLTPVQLRQLEVLQPILKLAAAATKDMEQASGTLCMVLDYHAILRDEIERLIGESQNSEDLDSESKEEIKKFLEAVEAKLALVSAPASAQNAIVHAGTDDMLPTASTTITDSPIGGPARKMFLGSFAGEPNRPEAFLSRVRDVIRSDPSPQWTAAVLWALPIALTSDAAVWHEGLSDAEAAGLTFFY</sequence>
<protein>
    <submittedName>
        <fullName evidence="1">Uncharacterized protein</fullName>
    </submittedName>
</protein>
<dbReference type="EMBL" id="LWDE02001526">
    <property type="protein sequence ID" value="KAE8240095.1"/>
    <property type="molecule type" value="Genomic_DNA"/>
</dbReference>
<reference evidence="1" key="2">
    <citation type="journal article" date="2019" name="IMA Fungus">
        <title>Genome sequencing and comparison of five Tilletia species to identify candidate genes for the detection of regulated species infecting wheat.</title>
        <authorList>
            <person name="Nguyen H.D.T."/>
            <person name="Sultana T."/>
            <person name="Kesanakurti P."/>
            <person name="Hambleton S."/>
        </authorList>
    </citation>
    <scope>NUCLEOTIDE SEQUENCE</scope>
    <source>
        <strain evidence="1">DAOMC 236426</strain>
    </source>
</reference>
<gene>
    <name evidence="1" type="ORF">A4X06_0g7916</name>
</gene>
<name>A0A8X7MLB5_9BASI</name>
<evidence type="ECO:0000313" key="2">
    <source>
        <dbReference type="Proteomes" id="UP000077684"/>
    </source>
</evidence>
<keyword evidence="2" id="KW-1185">Reference proteome</keyword>